<dbReference type="PANTHER" id="PTHR28241">
    <property type="entry name" value="MITOCHONDRIAL IMPORT PROTEIN 1"/>
    <property type="match status" value="1"/>
</dbReference>
<dbReference type="EMBL" id="JAOTPV010000012">
    <property type="protein sequence ID" value="KAJ4476216.1"/>
    <property type="molecule type" value="Genomic_DNA"/>
</dbReference>
<evidence type="ECO:0000313" key="2">
    <source>
        <dbReference type="EMBL" id="KAJ4476216.1"/>
    </source>
</evidence>
<gene>
    <name evidence="2" type="ORF">J3R30DRAFT_3764178</name>
</gene>
<feature type="compositionally biased region" description="Polar residues" evidence="1">
    <location>
        <begin position="154"/>
        <end position="170"/>
    </location>
</feature>
<sequence length="287" mass="31191">MPGQSITPSTYNNLTFPRTTSSMQANESLLEAALTESFTPPPSRRQSKIVPALASNSPKTETNQTPTEAFGGPETIPEDAWKNEYEEQVKTWRLQSAEAREKAERERAKWEALREAEKSEGVPPPPPFSLQKPPAEPKIIPASPSPADFRDLVTSETPRATSHSRQLTSEDSQKWEHLPSEVTSSLPSMSFPEDLGHEEVKAAPSQPPPTAPTSATLSVFDTSLSTSTRVKAFASALAINLLLPFVNGVMLGFGEIFAKNVVLGWLGWRTAAPGSTAASLGLRKSRR</sequence>
<comment type="caution">
    <text evidence="2">The sequence shown here is derived from an EMBL/GenBank/DDBJ whole genome shotgun (WGS) entry which is preliminary data.</text>
</comment>
<feature type="compositionally biased region" description="Polar residues" evidence="1">
    <location>
        <begin position="1"/>
        <end position="27"/>
    </location>
</feature>
<feature type="region of interest" description="Disordered" evidence="1">
    <location>
        <begin position="96"/>
        <end position="192"/>
    </location>
</feature>
<dbReference type="GO" id="GO:0005741">
    <property type="term" value="C:mitochondrial outer membrane"/>
    <property type="evidence" value="ECO:0007669"/>
    <property type="project" value="InterPro"/>
</dbReference>
<accession>A0A9W9DLK0</accession>
<evidence type="ECO:0000313" key="3">
    <source>
        <dbReference type="Proteomes" id="UP001150266"/>
    </source>
</evidence>
<organism evidence="2 3">
    <name type="scientific">Lentinula aciculospora</name>
    <dbReference type="NCBI Taxonomy" id="153920"/>
    <lineage>
        <taxon>Eukaryota</taxon>
        <taxon>Fungi</taxon>
        <taxon>Dikarya</taxon>
        <taxon>Basidiomycota</taxon>
        <taxon>Agaricomycotina</taxon>
        <taxon>Agaricomycetes</taxon>
        <taxon>Agaricomycetidae</taxon>
        <taxon>Agaricales</taxon>
        <taxon>Marasmiineae</taxon>
        <taxon>Omphalotaceae</taxon>
        <taxon>Lentinula</taxon>
    </lineage>
</organism>
<proteinExistence type="predicted"/>
<feature type="region of interest" description="Disordered" evidence="1">
    <location>
        <begin position="1"/>
        <end position="79"/>
    </location>
</feature>
<dbReference type="PANTHER" id="PTHR28241:SF1">
    <property type="entry name" value="MITOCHONDRIAL IMPORT PROTEIN 1"/>
    <property type="match status" value="1"/>
</dbReference>
<dbReference type="OrthoDB" id="5529571at2759"/>
<dbReference type="AlphaFoldDB" id="A0A9W9DLK0"/>
<evidence type="ECO:0000256" key="1">
    <source>
        <dbReference type="SAM" id="MobiDB-lite"/>
    </source>
</evidence>
<dbReference type="Proteomes" id="UP001150266">
    <property type="component" value="Unassembled WGS sequence"/>
</dbReference>
<reference evidence="2" key="1">
    <citation type="submission" date="2022-08" db="EMBL/GenBank/DDBJ databases">
        <title>A Global Phylogenomic Analysis of the Shiitake Genus Lentinula.</title>
        <authorList>
            <consortium name="DOE Joint Genome Institute"/>
            <person name="Sierra-Patev S."/>
            <person name="Min B."/>
            <person name="Naranjo-Ortiz M."/>
            <person name="Looney B."/>
            <person name="Konkel Z."/>
            <person name="Slot J.C."/>
            <person name="Sakamoto Y."/>
            <person name="Steenwyk J.L."/>
            <person name="Rokas A."/>
            <person name="Carro J."/>
            <person name="Camarero S."/>
            <person name="Ferreira P."/>
            <person name="Molpeceres G."/>
            <person name="Ruiz-Duenas F.J."/>
            <person name="Serrano A."/>
            <person name="Henrissat B."/>
            <person name="Drula E."/>
            <person name="Hughes K.W."/>
            <person name="Mata J.L."/>
            <person name="Ishikawa N.K."/>
            <person name="Vargas-Isla R."/>
            <person name="Ushijima S."/>
            <person name="Smith C.A."/>
            <person name="Ahrendt S."/>
            <person name="Andreopoulos W."/>
            <person name="He G."/>
            <person name="Labutti K."/>
            <person name="Lipzen A."/>
            <person name="Ng V."/>
            <person name="Riley R."/>
            <person name="Sandor L."/>
            <person name="Barry K."/>
            <person name="Martinez A.T."/>
            <person name="Xiao Y."/>
            <person name="Gibbons J.G."/>
            <person name="Terashima K."/>
            <person name="Grigoriev I.V."/>
            <person name="Hibbett D.S."/>
        </authorList>
    </citation>
    <scope>NUCLEOTIDE SEQUENCE</scope>
    <source>
        <strain evidence="2">JLM2183</strain>
    </source>
</reference>
<feature type="compositionally biased region" description="Basic and acidic residues" evidence="1">
    <location>
        <begin position="98"/>
        <end position="120"/>
    </location>
</feature>
<dbReference type="GO" id="GO:0045040">
    <property type="term" value="P:protein insertion into mitochondrial outer membrane"/>
    <property type="evidence" value="ECO:0007669"/>
    <property type="project" value="TreeGrafter"/>
</dbReference>
<dbReference type="GO" id="GO:0070096">
    <property type="term" value="P:mitochondrial outer membrane translocase complex assembly"/>
    <property type="evidence" value="ECO:0007669"/>
    <property type="project" value="TreeGrafter"/>
</dbReference>
<protein>
    <recommendedName>
        <fullName evidence="4">Proteophosphoglycan ppg4</fullName>
    </recommendedName>
</protein>
<evidence type="ECO:0008006" key="4">
    <source>
        <dbReference type="Google" id="ProtNLM"/>
    </source>
</evidence>
<feature type="compositionally biased region" description="Polar residues" evidence="1">
    <location>
        <begin position="54"/>
        <end position="67"/>
    </location>
</feature>
<dbReference type="InterPro" id="IPR013262">
    <property type="entry name" value="OMP_MIM1/TOM13_mt"/>
</dbReference>
<name>A0A9W9DLK0_9AGAR</name>
<dbReference type="Pfam" id="PF08219">
    <property type="entry name" value="TOM13"/>
    <property type="match status" value="1"/>
</dbReference>
<keyword evidence="3" id="KW-1185">Reference proteome</keyword>